<sequence>MHLLIISCLLGLKVSLTEGARSSWSDGKCFNSDNAECMDGQTPLTISTSDHLWTITQDTSLHVCNTIMDSASPEKLFCEKGSVEVPCGLCFKRRFMDLWKYSWENRKIHLMRGLSHEHQSFIVVCSPTVFYICASLQAFLVLLILGFSSLRRWRGVIVNPYLDVALAVVIVSMTQVALFTTCHLSSDSG</sequence>
<evidence type="ECO:0000313" key="8">
    <source>
        <dbReference type="EMBL" id="QRW42699.1"/>
    </source>
</evidence>
<dbReference type="EMBL" id="MW434358">
    <property type="protein sequence ID" value="QRW42699.1"/>
    <property type="molecule type" value="Genomic_RNA"/>
</dbReference>
<dbReference type="EMBL" id="MW434365">
    <property type="protein sequence ID" value="QRW42706.1"/>
    <property type="molecule type" value="Genomic_RNA"/>
</dbReference>
<evidence type="ECO:0000313" key="15">
    <source>
        <dbReference type="EMBL" id="QRW42706.1"/>
    </source>
</evidence>
<evidence type="ECO:0000313" key="11">
    <source>
        <dbReference type="EMBL" id="QRW42702.1"/>
    </source>
</evidence>
<dbReference type="EMBL" id="MW434363">
    <property type="protein sequence ID" value="QRW42704.1"/>
    <property type="molecule type" value="Genomic_RNA"/>
</dbReference>
<proteinExistence type="predicted"/>
<keyword evidence="1" id="KW-0812">Transmembrane</keyword>
<evidence type="ECO:0000313" key="14">
    <source>
        <dbReference type="EMBL" id="QRW42705.1"/>
    </source>
</evidence>
<evidence type="ECO:0000313" key="6">
    <source>
        <dbReference type="EMBL" id="QRW42697.1"/>
    </source>
</evidence>
<dbReference type="EMBL" id="MW434362">
    <property type="protein sequence ID" value="QRW42703.1"/>
    <property type="molecule type" value="Genomic_RNA"/>
</dbReference>
<dbReference type="EMBL" id="MW434360">
    <property type="protein sequence ID" value="QRW42701.1"/>
    <property type="molecule type" value="Genomic_RNA"/>
</dbReference>
<organism evidence="12">
    <name type="scientific">Usinis virus</name>
    <dbReference type="NCBI Taxonomy" id="2800948"/>
    <lineage>
        <taxon>Viruses</taxon>
        <taxon>Riboviria</taxon>
    </lineage>
</organism>
<dbReference type="EMBL" id="MW434352">
    <property type="protein sequence ID" value="QRW42693.1"/>
    <property type="molecule type" value="Genomic_RNA"/>
</dbReference>
<evidence type="ECO:0000313" key="7">
    <source>
        <dbReference type="EMBL" id="QRW42698.1"/>
    </source>
</evidence>
<dbReference type="EMBL" id="MW434361">
    <property type="protein sequence ID" value="QRW42702.1"/>
    <property type="molecule type" value="Genomic_RNA"/>
</dbReference>
<dbReference type="EMBL" id="MW434355">
    <property type="protein sequence ID" value="QRW42696.1"/>
    <property type="molecule type" value="Genomic_RNA"/>
</dbReference>
<feature type="transmembrane region" description="Helical" evidence="1">
    <location>
        <begin position="162"/>
        <end position="186"/>
    </location>
</feature>
<evidence type="ECO:0000313" key="3">
    <source>
        <dbReference type="EMBL" id="QRW42694.1"/>
    </source>
</evidence>
<dbReference type="EMBL" id="MW434364">
    <property type="protein sequence ID" value="QRW42705.1"/>
    <property type="molecule type" value="Genomic_RNA"/>
</dbReference>
<evidence type="ECO:0000313" key="12">
    <source>
        <dbReference type="EMBL" id="QRW42703.1"/>
    </source>
</evidence>
<dbReference type="EMBL" id="MW434356">
    <property type="protein sequence ID" value="QRW42697.1"/>
    <property type="molecule type" value="Genomic_RNA"/>
</dbReference>
<feature type="transmembrane region" description="Helical" evidence="1">
    <location>
        <begin position="129"/>
        <end position="150"/>
    </location>
</feature>
<evidence type="ECO:0000313" key="2">
    <source>
        <dbReference type="EMBL" id="QRW42693.1"/>
    </source>
</evidence>
<evidence type="ECO:0000256" key="1">
    <source>
        <dbReference type="SAM" id="Phobius"/>
    </source>
</evidence>
<accession>A0A894KL66</accession>
<reference evidence="12" key="1">
    <citation type="journal article" date="2020" name="bioRxiv">
        <title>Single mosquito metatranscriptomics identifies vectors, emerging pathogens and reservoirs in one assay.</title>
        <authorList>
            <person name="Batson J."/>
            <person name="Dudas G."/>
            <person name="Haas-Stapleton E."/>
            <person name="Kistler A.L."/>
            <person name="Li L.M."/>
            <person name="Logan P."/>
            <person name="Ratnasiri K."/>
            <person name="Retallack H."/>
        </authorList>
    </citation>
    <scope>NUCLEOTIDE SEQUENCE</scope>
    <source>
        <strain evidence="9">CMS002_026a_WVAL</strain>
        <strain evidence="8">CMS002_026b_WVAL</strain>
        <strain evidence="7">CMS002_026c_WVAL</strain>
        <strain evidence="5">CMS002_026d_WVAL</strain>
        <strain evidence="12">CMS002_026e_WVAL</strain>
        <strain evidence="15">CMS002_044a_WVAL</strain>
        <strain evidence="11">CMS002_044d_WVAL</strain>
        <strain evidence="6">CMS002_045a_WVAL</strain>
        <strain evidence="13">CMS002_045b_WVAL</strain>
        <strain evidence="4">CMS002_045c_WVAL</strain>
        <strain evidence="2">CMS002_045d_WVAL</strain>
        <strain evidence="3">CMS002_045e_WVAL</strain>
        <strain evidence="10">CMS002_045f_WVAL</strain>
        <strain evidence="14">CMS002_045g_WVAL</strain>
    </source>
</reference>
<name>A0A894KL66_9VIRU</name>
<dbReference type="EMBL" id="MW434353">
    <property type="protein sequence ID" value="QRW42694.1"/>
    <property type="molecule type" value="Genomic_RNA"/>
</dbReference>
<keyword evidence="1" id="KW-0472">Membrane</keyword>
<protein>
    <submittedName>
        <fullName evidence="12">Uncharacterized protein</fullName>
    </submittedName>
</protein>
<keyword evidence="1" id="KW-1133">Transmembrane helix</keyword>
<evidence type="ECO:0000313" key="13">
    <source>
        <dbReference type="EMBL" id="QRW42704.1"/>
    </source>
</evidence>
<dbReference type="EMBL" id="MW434354">
    <property type="protein sequence ID" value="QRW42695.1"/>
    <property type="molecule type" value="Genomic_RNA"/>
</dbReference>
<evidence type="ECO:0000313" key="5">
    <source>
        <dbReference type="EMBL" id="QRW42696.1"/>
    </source>
</evidence>
<evidence type="ECO:0000313" key="4">
    <source>
        <dbReference type="EMBL" id="QRW42695.1"/>
    </source>
</evidence>
<evidence type="ECO:0000313" key="10">
    <source>
        <dbReference type="EMBL" id="QRW42701.1"/>
    </source>
</evidence>
<dbReference type="EMBL" id="MW434359">
    <property type="protein sequence ID" value="QRW42700.1"/>
    <property type="molecule type" value="Genomic_RNA"/>
</dbReference>
<dbReference type="EMBL" id="MW434357">
    <property type="protein sequence ID" value="QRW42698.1"/>
    <property type="molecule type" value="Genomic_RNA"/>
</dbReference>
<evidence type="ECO:0000313" key="9">
    <source>
        <dbReference type="EMBL" id="QRW42700.1"/>
    </source>
</evidence>